<accession>A0AAD7M957</accession>
<sequence length="288" mass="29855">MVYVAATFALLALARLPAVLGHARVSSPPIRSPGNNFLQQCGQSSFQSVTGDPTGHIEEQEPVNAGCELTLCRGMLFSDQPSSNVQTVQPSQAMEMGVDCTIPHGGPANVSLIDTTVGGSGAFIGSFLKTFDDFCPTSGPTPADQTQLQYTLPDANTIGNKCQNAGDCVVQLFWATPDFSQNYYYCVDVVMAAAAPPSTTAQVVPPTVVAQPTTVAQPPTVVAQPTTVAAQPTVPAVNAPEASVPGTRLVTSVGGASATGLVANVNGTTQFTGNNANAGRRRARILWF</sequence>
<evidence type="ECO:0000256" key="2">
    <source>
        <dbReference type="ARBA" id="ARBA00023008"/>
    </source>
</evidence>
<evidence type="ECO:0000313" key="4">
    <source>
        <dbReference type="EMBL" id="KAJ7706186.1"/>
    </source>
</evidence>
<reference evidence="4" key="1">
    <citation type="submission" date="2023-03" db="EMBL/GenBank/DDBJ databases">
        <title>Massive genome expansion in bonnet fungi (Mycena s.s.) driven by repeated elements and novel gene families across ecological guilds.</title>
        <authorList>
            <consortium name="Lawrence Berkeley National Laboratory"/>
            <person name="Harder C.B."/>
            <person name="Miyauchi S."/>
            <person name="Viragh M."/>
            <person name="Kuo A."/>
            <person name="Thoen E."/>
            <person name="Andreopoulos B."/>
            <person name="Lu D."/>
            <person name="Skrede I."/>
            <person name="Drula E."/>
            <person name="Henrissat B."/>
            <person name="Morin E."/>
            <person name="Kohler A."/>
            <person name="Barry K."/>
            <person name="LaButti K."/>
            <person name="Morin E."/>
            <person name="Salamov A."/>
            <person name="Lipzen A."/>
            <person name="Mereny Z."/>
            <person name="Hegedus B."/>
            <person name="Baldrian P."/>
            <person name="Stursova M."/>
            <person name="Weitz H."/>
            <person name="Taylor A."/>
            <person name="Grigoriev I.V."/>
            <person name="Nagy L.G."/>
            <person name="Martin F."/>
            <person name="Kauserud H."/>
        </authorList>
    </citation>
    <scope>NUCLEOTIDE SEQUENCE</scope>
    <source>
        <strain evidence="4">CBHHK067</strain>
    </source>
</reference>
<feature type="signal peptide" evidence="3">
    <location>
        <begin position="1"/>
        <end position="21"/>
    </location>
</feature>
<dbReference type="Proteomes" id="UP001221757">
    <property type="component" value="Unassembled WGS sequence"/>
</dbReference>
<dbReference type="PANTHER" id="PTHR36575:SF2">
    <property type="entry name" value="CHITIN-BINDING TYPE-4 DOMAIN-CONTAINING PROTEIN-RELATED"/>
    <property type="match status" value="1"/>
</dbReference>
<keyword evidence="2" id="KW-0186">Copper</keyword>
<evidence type="ECO:0000313" key="5">
    <source>
        <dbReference type="Proteomes" id="UP001221757"/>
    </source>
</evidence>
<protein>
    <recommendedName>
        <fullName evidence="6">Chitin-binding type-4 domain-containing protein</fullName>
    </recommendedName>
</protein>
<dbReference type="AlphaFoldDB" id="A0AAD7M957"/>
<name>A0AAD7M957_MYCRO</name>
<proteinExistence type="predicted"/>
<evidence type="ECO:0000256" key="1">
    <source>
        <dbReference type="ARBA" id="ARBA00001973"/>
    </source>
</evidence>
<keyword evidence="3" id="KW-0732">Signal</keyword>
<evidence type="ECO:0008006" key="6">
    <source>
        <dbReference type="Google" id="ProtNLM"/>
    </source>
</evidence>
<keyword evidence="5" id="KW-1185">Reference proteome</keyword>
<dbReference type="EMBL" id="JARKIE010000007">
    <property type="protein sequence ID" value="KAJ7706186.1"/>
    <property type="molecule type" value="Genomic_DNA"/>
</dbReference>
<feature type="chain" id="PRO_5042045958" description="Chitin-binding type-4 domain-containing protein" evidence="3">
    <location>
        <begin position="22"/>
        <end position="288"/>
    </location>
</feature>
<comment type="cofactor">
    <cofactor evidence="1">
        <name>Cu(2+)</name>
        <dbReference type="ChEBI" id="CHEBI:29036"/>
    </cofactor>
</comment>
<gene>
    <name evidence="4" type="ORF">B0H17DRAFT_1036092</name>
</gene>
<dbReference type="InterPro" id="IPR052282">
    <property type="entry name" value="Starch-active_LPMO"/>
</dbReference>
<comment type="caution">
    <text evidence="4">The sequence shown here is derived from an EMBL/GenBank/DDBJ whole genome shotgun (WGS) entry which is preliminary data.</text>
</comment>
<evidence type="ECO:0000256" key="3">
    <source>
        <dbReference type="SAM" id="SignalP"/>
    </source>
</evidence>
<organism evidence="4 5">
    <name type="scientific">Mycena rosella</name>
    <name type="common">Pink bonnet</name>
    <name type="synonym">Agaricus rosellus</name>
    <dbReference type="NCBI Taxonomy" id="1033263"/>
    <lineage>
        <taxon>Eukaryota</taxon>
        <taxon>Fungi</taxon>
        <taxon>Dikarya</taxon>
        <taxon>Basidiomycota</taxon>
        <taxon>Agaricomycotina</taxon>
        <taxon>Agaricomycetes</taxon>
        <taxon>Agaricomycetidae</taxon>
        <taxon>Agaricales</taxon>
        <taxon>Marasmiineae</taxon>
        <taxon>Mycenaceae</taxon>
        <taxon>Mycena</taxon>
    </lineage>
</organism>
<dbReference type="PANTHER" id="PTHR36575">
    <property type="entry name" value="BINDING PROTEIN, PUTATIVE (AFU_ORTHOLOGUE AFUA_1G14430)-RELATED"/>
    <property type="match status" value="1"/>
</dbReference>